<dbReference type="PROSITE" id="PS50902">
    <property type="entry name" value="FLAVODOXIN_LIKE"/>
    <property type="match status" value="1"/>
</dbReference>
<accession>A0A853EMD9</accession>
<name>A0A853EMD9_9ACTO</name>
<dbReference type="EMBL" id="JACBXV010000305">
    <property type="protein sequence ID" value="NYS70409.1"/>
    <property type="molecule type" value="Genomic_DNA"/>
</dbReference>
<dbReference type="InterPro" id="IPR029039">
    <property type="entry name" value="Flavoprotein-like_sf"/>
</dbReference>
<dbReference type="RefSeq" id="WP_179901693.1">
    <property type="nucleotide sequence ID" value="NZ_JACBXV010000305.1"/>
</dbReference>
<dbReference type="Gene3D" id="3.40.50.360">
    <property type="match status" value="1"/>
</dbReference>
<reference evidence="2 3" key="1">
    <citation type="submission" date="2020-07" db="EMBL/GenBank/DDBJ databases">
        <title>MOT database genomes.</title>
        <authorList>
            <person name="Joseph S."/>
            <person name="Aduse-Opoku J."/>
            <person name="Hashim A."/>
            <person name="Wade W."/>
            <person name="Curtis M."/>
        </authorList>
    </citation>
    <scope>NUCLEOTIDE SEQUENCE [LARGE SCALE GENOMIC DNA]</scope>
    <source>
        <strain evidence="2 3">WMus004</strain>
    </source>
</reference>
<gene>
    <name evidence="2" type="ORF">HZZ05_13005</name>
</gene>
<evidence type="ECO:0000259" key="1">
    <source>
        <dbReference type="PROSITE" id="PS50902"/>
    </source>
</evidence>
<dbReference type="Proteomes" id="UP000572528">
    <property type="component" value="Unassembled WGS sequence"/>
</dbReference>
<proteinExistence type="predicted"/>
<protein>
    <submittedName>
        <fullName evidence="2">Flavodoxin</fullName>
    </submittedName>
</protein>
<comment type="caution">
    <text evidence="2">The sequence shown here is derived from an EMBL/GenBank/DDBJ whole genome shotgun (WGS) entry which is preliminary data.</text>
</comment>
<feature type="domain" description="Flavodoxin-like" evidence="1">
    <location>
        <begin position="5"/>
        <end position="159"/>
    </location>
</feature>
<evidence type="ECO:0000313" key="2">
    <source>
        <dbReference type="EMBL" id="NYS70409.1"/>
    </source>
</evidence>
<dbReference type="InterPro" id="IPR008254">
    <property type="entry name" value="Flavodoxin/NO_synth"/>
</dbReference>
<organism evidence="2 3">
    <name type="scientific">Actinomyces bowdenii</name>
    <dbReference type="NCBI Taxonomy" id="131109"/>
    <lineage>
        <taxon>Bacteria</taxon>
        <taxon>Bacillati</taxon>
        <taxon>Actinomycetota</taxon>
        <taxon>Actinomycetes</taxon>
        <taxon>Actinomycetales</taxon>
        <taxon>Actinomycetaceae</taxon>
        <taxon>Actinomyces</taxon>
    </lineage>
</organism>
<evidence type="ECO:0000313" key="3">
    <source>
        <dbReference type="Proteomes" id="UP000572528"/>
    </source>
</evidence>
<dbReference type="AlphaFoldDB" id="A0A853EMD9"/>
<dbReference type="SUPFAM" id="SSF52218">
    <property type="entry name" value="Flavoproteins"/>
    <property type="match status" value="1"/>
</dbReference>
<dbReference type="GO" id="GO:0010181">
    <property type="term" value="F:FMN binding"/>
    <property type="evidence" value="ECO:0007669"/>
    <property type="project" value="InterPro"/>
</dbReference>
<sequence>MSTTALIIVESCFGSTHALAEQVAMGLGREGVETELMPAAQAPPRISDRIGLLVLAAPTHNRGLPTPASRRQAMDRGASAVDSGIREWLEAAIMPQGIRVAAFDTVTRRGWLHGSAARSIAKALSGRRPRVAATSFLVDSRGPVAGQEQEARTWGRTIASALQPH</sequence>